<dbReference type="NCBIfam" id="TIGR00168">
    <property type="entry name" value="infC"/>
    <property type="match status" value="1"/>
</dbReference>
<dbReference type="EMBL" id="VIFK01000010">
    <property type="protein sequence ID" value="TQF00524.1"/>
    <property type="molecule type" value="Genomic_DNA"/>
</dbReference>
<dbReference type="GO" id="GO:0043022">
    <property type="term" value="F:ribosome binding"/>
    <property type="evidence" value="ECO:0007669"/>
    <property type="project" value="UniProtKB-ARBA"/>
</dbReference>
<dbReference type="FunFam" id="3.10.20.80:FF:000001">
    <property type="entry name" value="Translation initiation factor IF-3"/>
    <property type="match status" value="1"/>
</dbReference>
<comment type="function">
    <text evidence="4">IF-3 binds to the 30S ribosomal subunit and shifts the equilibrium between 70S ribosomes and their 50S and 30S subunits in favor of the free subunits, thus enhancing the availability of 30S subunits on which protein synthesis initiation begins.</text>
</comment>
<gene>
    <name evidence="4 9" type="primary">infC</name>
    <name evidence="9" type="ORF">FKY71_02830</name>
</gene>
<evidence type="ECO:0000256" key="1">
    <source>
        <dbReference type="ARBA" id="ARBA00005439"/>
    </source>
</evidence>
<dbReference type="Proteomes" id="UP000315400">
    <property type="component" value="Unassembled WGS sequence"/>
</dbReference>
<dbReference type="RefSeq" id="WP_144060375.1">
    <property type="nucleotide sequence ID" value="NZ_MBFX01000002.1"/>
</dbReference>
<dbReference type="InterPro" id="IPR036788">
    <property type="entry name" value="T_IF-3_C_sf"/>
</dbReference>
<dbReference type="InterPro" id="IPR036787">
    <property type="entry name" value="T_IF-3_N_sf"/>
</dbReference>
<name>A0A540VWP8_9GAMM</name>
<sequence>MRRKPGARRQQPGAGENRRINEDIQVPNVRLIDENGEQVGIVPTAEAIQRAEGVSLDVVELDPNADPPVCRVMDFGKWKFEQSKKQQAAKKKQKQIQVKEVKFRPGTDSGDYEVKLKNLKRFLEEGDKIKITLRFRGREMAHQELGLELLERVEKDLEEFATVDQRPKMEGRLMVMTMSPRKGK</sequence>
<dbReference type="InterPro" id="IPR001288">
    <property type="entry name" value="Translation_initiation_fac_3"/>
</dbReference>
<dbReference type="STRING" id="1260251.SPISAL_03515"/>
<evidence type="ECO:0000259" key="8">
    <source>
        <dbReference type="Pfam" id="PF05198"/>
    </source>
</evidence>
<dbReference type="InterPro" id="IPR019815">
    <property type="entry name" value="Translation_initiation_fac_3_C"/>
</dbReference>
<evidence type="ECO:0000256" key="3">
    <source>
        <dbReference type="ARBA" id="ARBA00022917"/>
    </source>
</evidence>
<keyword evidence="2 4" id="KW-0396">Initiation factor</keyword>
<comment type="subcellular location">
    <subcellularLocation>
        <location evidence="4">Cytoplasm</location>
    </subcellularLocation>
</comment>
<dbReference type="AlphaFoldDB" id="A0A540VWP8"/>
<dbReference type="GO" id="GO:0016020">
    <property type="term" value="C:membrane"/>
    <property type="evidence" value="ECO:0007669"/>
    <property type="project" value="TreeGrafter"/>
</dbReference>
<feature type="region of interest" description="Disordered" evidence="6">
    <location>
        <begin position="1"/>
        <end position="22"/>
    </location>
</feature>
<evidence type="ECO:0000256" key="6">
    <source>
        <dbReference type="SAM" id="MobiDB-lite"/>
    </source>
</evidence>
<evidence type="ECO:0000256" key="2">
    <source>
        <dbReference type="ARBA" id="ARBA00022540"/>
    </source>
</evidence>
<evidence type="ECO:0000259" key="7">
    <source>
        <dbReference type="Pfam" id="PF00707"/>
    </source>
</evidence>
<organism evidence="9 10">
    <name type="scientific">Spiribacter salinus</name>
    <dbReference type="NCBI Taxonomy" id="1335746"/>
    <lineage>
        <taxon>Bacteria</taxon>
        <taxon>Pseudomonadati</taxon>
        <taxon>Pseudomonadota</taxon>
        <taxon>Gammaproteobacteria</taxon>
        <taxon>Chromatiales</taxon>
        <taxon>Ectothiorhodospiraceae</taxon>
        <taxon>Spiribacter</taxon>
    </lineage>
</organism>
<dbReference type="SUPFAM" id="SSF55200">
    <property type="entry name" value="Translation initiation factor IF3, C-terminal domain"/>
    <property type="match status" value="1"/>
</dbReference>
<dbReference type="SUPFAM" id="SSF54364">
    <property type="entry name" value="Translation initiation factor IF3, N-terminal domain"/>
    <property type="match status" value="1"/>
</dbReference>
<comment type="caution">
    <text evidence="9">The sequence shown here is derived from an EMBL/GenBank/DDBJ whole genome shotgun (WGS) entry which is preliminary data.</text>
</comment>
<dbReference type="Pfam" id="PF05198">
    <property type="entry name" value="IF3_N"/>
    <property type="match status" value="1"/>
</dbReference>
<accession>A0A540VWP8</accession>
<dbReference type="Gene3D" id="3.10.20.80">
    <property type="entry name" value="Translation initiation factor 3 (IF-3), N-terminal domain"/>
    <property type="match status" value="1"/>
</dbReference>
<dbReference type="PANTHER" id="PTHR10938">
    <property type="entry name" value="TRANSLATION INITIATION FACTOR IF-3"/>
    <property type="match status" value="1"/>
</dbReference>
<keyword evidence="4" id="KW-0963">Cytoplasm</keyword>
<feature type="domain" description="Translation initiation factor 3 C-terminal" evidence="7">
    <location>
        <begin position="96"/>
        <end position="180"/>
    </location>
</feature>
<dbReference type="Gene3D" id="3.30.110.10">
    <property type="entry name" value="Translation initiation factor 3 (IF-3), C-terminal domain"/>
    <property type="match status" value="1"/>
</dbReference>
<dbReference type="FunFam" id="3.30.110.10:FF:000001">
    <property type="entry name" value="Translation initiation factor IF-3"/>
    <property type="match status" value="1"/>
</dbReference>
<evidence type="ECO:0000313" key="10">
    <source>
        <dbReference type="Proteomes" id="UP000315400"/>
    </source>
</evidence>
<evidence type="ECO:0000313" key="9">
    <source>
        <dbReference type="EMBL" id="TQF00524.1"/>
    </source>
</evidence>
<evidence type="ECO:0000256" key="4">
    <source>
        <dbReference type="HAMAP-Rule" id="MF_00080"/>
    </source>
</evidence>
<feature type="domain" description="Translation initiation factor 3 N-terminal" evidence="8">
    <location>
        <begin position="20"/>
        <end position="88"/>
    </location>
</feature>
<evidence type="ECO:0000256" key="5">
    <source>
        <dbReference type="NCBIfam" id="TIGR00168"/>
    </source>
</evidence>
<proteinExistence type="inferred from homology"/>
<dbReference type="HAMAP" id="MF_00080">
    <property type="entry name" value="IF_3"/>
    <property type="match status" value="1"/>
</dbReference>
<dbReference type="PANTHER" id="PTHR10938:SF0">
    <property type="entry name" value="TRANSLATION INITIATION FACTOR IF-3, MITOCHONDRIAL"/>
    <property type="match status" value="1"/>
</dbReference>
<reference evidence="9 10" key="1">
    <citation type="submission" date="2019-06" db="EMBL/GenBank/DDBJ databases">
        <title>Metagenome assembled Genome of Spiribacter salinus SL48-SHIP from the microbial mat of Salt Lake 48 (Novosibirsk region, Russia).</title>
        <authorList>
            <person name="Shipova A."/>
            <person name="Rozanov A.S."/>
            <person name="Bryanskaya A.V."/>
            <person name="Peltek S.E."/>
        </authorList>
    </citation>
    <scope>NUCLEOTIDE SEQUENCE [LARGE SCALE GENOMIC DNA]</scope>
    <source>
        <strain evidence="9">SL48-SHIP-2</strain>
    </source>
</reference>
<keyword evidence="3 4" id="KW-0648">Protein biosynthesis</keyword>
<dbReference type="GO" id="GO:0005829">
    <property type="term" value="C:cytosol"/>
    <property type="evidence" value="ECO:0007669"/>
    <property type="project" value="TreeGrafter"/>
</dbReference>
<dbReference type="GO" id="GO:0003743">
    <property type="term" value="F:translation initiation factor activity"/>
    <property type="evidence" value="ECO:0007669"/>
    <property type="project" value="UniProtKB-UniRule"/>
</dbReference>
<dbReference type="InterPro" id="IPR019814">
    <property type="entry name" value="Translation_initiation_fac_3_N"/>
</dbReference>
<dbReference type="Pfam" id="PF00707">
    <property type="entry name" value="IF3_C"/>
    <property type="match status" value="1"/>
</dbReference>
<comment type="similarity">
    <text evidence="1 4">Belongs to the IF-3 family.</text>
</comment>
<comment type="subunit">
    <text evidence="4">Monomer.</text>
</comment>
<protein>
    <recommendedName>
        <fullName evidence="4 5">Translation initiation factor IF-3</fullName>
    </recommendedName>
</protein>
<dbReference type="GO" id="GO:0032790">
    <property type="term" value="P:ribosome disassembly"/>
    <property type="evidence" value="ECO:0007669"/>
    <property type="project" value="TreeGrafter"/>
</dbReference>